<evidence type="ECO:0000259" key="2">
    <source>
        <dbReference type="Pfam" id="PF24906"/>
    </source>
</evidence>
<dbReference type="InterPro" id="IPR056866">
    <property type="entry name" value="Znf_WRKY19"/>
</dbReference>
<dbReference type="InParanoid" id="A0A024G6G2"/>
<dbReference type="STRING" id="65357.A0A024G6G2"/>
<evidence type="ECO:0000256" key="1">
    <source>
        <dbReference type="SAM" id="MobiDB-lite"/>
    </source>
</evidence>
<evidence type="ECO:0000313" key="4">
    <source>
        <dbReference type="Proteomes" id="UP000053237"/>
    </source>
</evidence>
<dbReference type="EMBL" id="CAIX01000032">
    <property type="protein sequence ID" value="CCI42342.1"/>
    <property type="molecule type" value="Genomic_DNA"/>
</dbReference>
<gene>
    <name evidence="3" type="ORF">BN9_031260</name>
</gene>
<keyword evidence="4" id="KW-1185">Reference proteome</keyword>
<name>A0A024G6G2_9STRA</name>
<comment type="caution">
    <text evidence="3">The sequence shown here is derived from an EMBL/GenBank/DDBJ whole genome shotgun (WGS) entry which is preliminary data.</text>
</comment>
<feature type="compositionally biased region" description="Polar residues" evidence="1">
    <location>
        <begin position="96"/>
        <end position="108"/>
    </location>
</feature>
<feature type="domain" description="WRKY19-like zinc finger" evidence="2">
    <location>
        <begin position="420"/>
        <end position="443"/>
    </location>
</feature>
<dbReference type="PANTHER" id="PTHR31827">
    <property type="entry name" value="EMB|CAB89363.1"/>
    <property type="match status" value="1"/>
</dbReference>
<reference evidence="3 4" key="1">
    <citation type="submission" date="2012-05" db="EMBL/GenBank/DDBJ databases">
        <title>Recombination and specialization in a pathogen metapopulation.</title>
        <authorList>
            <person name="Gardiner A."/>
            <person name="Kemen E."/>
            <person name="Schultz-Larsen T."/>
            <person name="MacLean D."/>
            <person name="Van Oosterhout C."/>
            <person name="Jones J.D.G."/>
        </authorList>
    </citation>
    <scope>NUCLEOTIDE SEQUENCE [LARGE SCALE GENOMIC DNA]</scope>
    <source>
        <strain evidence="3 4">Ac Nc2</strain>
    </source>
</reference>
<dbReference type="AlphaFoldDB" id="A0A024G6G2"/>
<evidence type="ECO:0000313" key="3">
    <source>
        <dbReference type="EMBL" id="CCI42342.1"/>
    </source>
</evidence>
<dbReference type="PANTHER" id="PTHR31827:SF1">
    <property type="entry name" value="EMB|CAB89363.1"/>
    <property type="match status" value="1"/>
</dbReference>
<protein>
    <recommendedName>
        <fullName evidence="2">WRKY19-like zinc finger domain-containing protein</fullName>
    </recommendedName>
</protein>
<dbReference type="OrthoDB" id="77038at2759"/>
<accession>A0A024G6G2</accession>
<feature type="domain" description="WRKY19-like zinc finger" evidence="2">
    <location>
        <begin position="372"/>
        <end position="395"/>
    </location>
</feature>
<proteinExistence type="predicted"/>
<dbReference type="Proteomes" id="UP000053237">
    <property type="component" value="Unassembled WGS sequence"/>
</dbReference>
<sequence length="522" mass="56308">MSGLQSAPDVNTEQRRRAPFDTANHSLYNNVSYDISSWNTSDSLSSSLKTCAADTSPKTFGALLASSNASGNSHAQHYFQLPSVSGFNGQGSTTPVLLSRHTSLPNRSPTRDYQADNSSLSYNSAYYNSTYLSASNLLKTRLNTTFGVTPLANVPTLNRHQSVQLGSITPTSFPPLSRSPIPYGNNLEISTGNQSTHSVQLPPTLFGSRSKSINDLEPIHFEQRKAQHDSFEFEPLSFSLRRDLADSHEGNISNCNPEFAKSGSCELGQMERAFESLDRLIPEMDQELFQPSELNSIAISGNSLNQSASGQHLISRGGVEFFARGMMHDSGKKINTTSSKMTPSHKGAMKCSIAGCERRVRSRGFCKSHGGGRKCTIDGCNKSSQNGDLCIGHGGGKKCKHEGCSKASQSHGLCKAHGGGARCKFPDCSKSSQGGGLCRAHGGGKRCHAVGCQKGAQRGNFCATHGGFLSCKIEGCVRTDRGGGLCEIHRRGKLCKVPSCKKLARNREMCTMHIRAERQQGR</sequence>
<feature type="domain" description="WRKY19-like zinc finger" evidence="2">
    <location>
        <begin position="396"/>
        <end position="419"/>
    </location>
</feature>
<feature type="domain" description="WRKY19-like zinc finger" evidence="2">
    <location>
        <begin position="444"/>
        <end position="467"/>
    </location>
</feature>
<organism evidence="3 4">
    <name type="scientific">Albugo candida</name>
    <dbReference type="NCBI Taxonomy" id="65357"/>
    <lineage>
        <taxon>Eukaryota</taxon>
        <taxon>Sar</taxon>
        <taxon>Stramenopiles</taxon>
        <taxon>Oomycota</taxon>
        <taxon>Peronosporomycetes</taxon>
        <taxon>Albuginales</taxon>
        <taxon>Albuginaceae</taxon>
        <taxon>Albugo</taxon>
    </lineage>
</organism>
<feature type="region of interest" description="Disordered" evidence="1">
    <location>
        <begin position="96"/>
        <end position="115"/>
    </location>
</feature>
<dbReference type="Pfam" id="PF24906">
    <property type="entry name" value="Zf_WRKY19"/>
    <property type="match status" value="4"/>
</dbReference>